<evidence type="ECO:0000313" key="2">
    <source>
        <dbReference type="EMBL" id="KFD65285.1"/>
    </source>
</evidence>
<organism evidence="2">
    <name type="scientific">Trichuris suis</name>
    <name type="common">pig whipworm</name>
    <dbReference type="NCBI Taxonomy" id="68888"/>
    <lineage>
        <taxon>Eukaryota</taxon>
        <taxon>Metazoa</taxon>
        <taxon>Ecdysozoa</taxon>
        <taxon>Nematoda</taxon>
        <taxon>Enoplea</taxon>
        <taxon>Dorylaimia</taxon>
        <taxon>Trichinellida</taxon>
        <taxon>Trichuridae</taxon>
        <taxon>Trichuris</taxon>
    </lineage>
</organism>
<dbReference type="EMBL" id="KL367541">
    <property type="protein sequence ID" value="KFD65285.1"/>
    <property type="molecule type" value="Genomic_DNA"/>
</dbReference>
<evidence type="ECO:0000313" key="1">
    <source>
        <dbReference type="EMBL" id="KFD58398.1"/>
    </source>
</evidence>
<keyword evidence="3" id="KW-1185">Reference proteome</keyword>
<dbReference type="EMBL" id="KL363184">
    <property type="protein sequence ID" value="KFD58398.1"/>
    <property type="molecule type" value="Genomic_DNA"/>
</dbReference>
<sequence>MIKDFPEEQRVLEELKQRVDENHYYGFGPDARTRGSTKFPHMFYVAKTLLIEFQGNNSMRAY</sequence>
<reference evidence="2 3" key="1">
    <citation type="journal article" date="2014" name="Nat. Genet.">
        <title>Genome and transcriptome of the porcine whipworm Trichuris suis.</title>
        <authorList>
            <person name="Jex A.R."/>
            <person name="Nejsum P."/>
            <person name="Schwarz E.M."/>
            <person name="Hu L."/>
            <person name="Young N.D."/>
            <person name="Hall R.S."/>
            <person name="Korhonen P.K."/>
            <person name="Liao S."/>
            <person name="Thamsborg S."/>
            <person name="Xia J."/>
            <person name="Xu P."/>
            <person name="Wang S."/>
            <person name="Scheerlinck J.P."/>
            <person name="Hofmann A."/>
            <person name="Sternberg P.W."/>
            <person name="Wang J."/>
            <person name="Gasser R.B."/>
        </authorList>
    </citation>
    <scope>NUCLEOTIDE SEQUENCE [LARGE SCALE GENOMIC DNA]</scope>
    <source>
        <strain evidence="2">DCEP-RM93F</strain>
        <strain evidence="1">DCEP-RM93M</strain>
    </source>
</reference>
<proteinExistence type="predicted"/>
<protein>
    <submittedName>
        <fullName evidence="2">Uncharacterized protein</fullName>
    </submittedName>
</protein>
<gene>
    <name evidence="1" type="ORF">M513_00624</name>
    <name evidence="2" type="ORF">M514_00624</name>
</gene>
<name>A0A085N739_9BILA</name>
<dbReference type="AlphaFoldDB" id="A0A085N739"/>
<evidence type="ECO:0000313" key="3">
    <source>
        <dbReference type="Proteomes" id="UP000030764"/>
    </source>
</evidence>
<dbReference type="Proteomes" id="UP000030758">
    <property type="component" value="Unassembled WGS sequence"/>
</dbReference>
<accession>A0A085N739</accession>
<dbReference type="Proteomes" id="UP000030764">
    <property type="component" value="Unassembled WGS sequence"/>
</dbReference>